<evidence type="ECO:0000256" key="1">
    <source>
        <dbReference type="SAM" id="MobiDB-lite"/>
    </source>
</evidence>
<evidence type="ECO:0000313" key="3">
    <source>
        <dbReference type="EMBL" id="RXK49650.1"/>
    </source>
</evidence>
<gene>
    <name evidence="3" type="ORF">ESB04_05605</name>
</gene>
<dbReference type="AlphaFoldDB" id="A0A4Q1BZS7"/>
<evidence type="ECO:0000313" key="4">
    <source>
        <dbReference type="Proteomes" id="UP000289455"/>
    </source>
</evidence>
<accession>A0A4Q1BZS7</accession>
<dbReference type="RefSeq" id="WP_129026747.1">
    <property type="nucleotide sequence ID" value="NZ_SDHY01000003.1"/>
</dbReference>
<feature type="transmembrane region" description="Helical" evidence="2">
    <location>
        <begin position="39"/>
        <end position="60"/>
    </location>
</feature>
<keyword evidence="4" id="KW-1185">Reference proteome</keyword>
<dbReference type="OrthoDB" id="966063at2"/>
<dbReference type="InterPro" id="IPR009937">
    <property type="entry name" value="Phage_holin_3_6"/>
</dbReference>
<name>A0A4Q1BZS7_9BACT</name>
<feature type="region of interest" description="Disordered" evidence="1">
    <location>
        <begin position="98"/>
        <end position="117"/>
    </location>
</feature>
<organism evidence="3 4">
    <name type="scientific">Aquirufa rosea</name>
    <dbReference type="NCBI Taxonomy" id="2509241"/>
    <lineage>
        <taxon>Bacteria</taxon>
        <taxon>Pseudomonadati</taxon>
        <taxon>Bacteroidota</taxon>
        <taxon>Cytophagia</taxon>
        <taxon>Cytophagales</taxon>
        <taxon>Flectobacillaceae</taxon>
        <taxon>Aquirufa</taxon>
    </lineage>
</organism>
<proteinExistence type="predicted"/>
<feature type="transmembrane region" description="Helical" evidence="2">
    <location>
        <begin position="72"/>
        <end position="90"/>
    </location>
</feature>
<protein>
    <submittedName>
        <fullName evidence="3">Phage holin family protein</fullName>
    </submittedName>
</protein>
<keyword evidence="2" id="KW-0472">Membrane</keyword>
<dbReference type="EMBL" id="SDHY01000003">
    <property type="protein sequence ID" value="RXK49650.1"/>
    <property type="molecule type" value="Genomic_DNA"/>
</dbReference>
<dbReference type="Pfam" id="PF07332">
    <property type="entry name" value="Phage_holin_3_6"/>
    <property type="match status" value="1"/>
</dbReference>
<comment type="caution">
    <text evidence="3">The sequence shown here is derived from an EMBL/GenBank/DDBJ whole genome shotgun (WGS) entry which is preliminary data.</text>
</comment>
<sequence length="117" mass="13621">MGLFDNNRLIDLLSNYLKTQFELVKLDIQERIEELLSRIFSFFLTAFAILITLFFALMAMANFLNQWLDSPYLGYLIVAGISALVSLILIQSLKKEKIKEEHDEVQHSYTSEEEIEL</sequence>
<dbReference type="Proteomes" id="UP000289455">
    <property type="component" value="Unassembled WGS sequence"/>
</dbReference>
<keyword evidence="2" id="KW-1133">Transmembrane helix</keyword>
<keyword evidence="2" id="KW-0812">Transmembrane</keyword>
<evidence type="ECO:0000256" key="2">
    <source>
        <dbReference type="SAM" id="Phobius"/>
    </source>
</evidence>
<reference evidence="3 4" key="1">
    <citation type="submission" date="2019-01" db="EMBL/GenBank/DDBJ databases">
        <title>Cytophagaceae bacterium strain CAR-16.</title>
        <authorList>
            <person name="Chen W.-M."/>
        </authorList>
    </citation>
    <scope>NUCLEOTIDE SEQUENCE [LARGE SCALE GENOMIC DNA]</scope>
    <source>
        <strain evidence="3 4">CAR-16</strain>
    </source>
</reference>